<evidence type="ECO:0000259" key="3">
    <source>
        <dbReference type="PROSITE" id="PS51077"/>
    </source>
</evidence>
<dbReference type="SUPFAM" id="SSF46785">
    <property type="entry name" value="Winged helix' DNA-binding domain"/>
    <property type="match status" value="1"/>
</dbReference>
<dbReference type="PROSITE" id="PS51077">
    <property type="entry name" value="HTH_ICLR"/>
    <property type="match status" value="1"/>
</dbReference>
<feature type="domain" description="HTH iclR-type" evidence="3">
    <location>
        <begin position="5"/>
        <end position="66"/>
    </location>
</feature>
<evidence type="ECO:0000256" key="1">
    <source>
        <dbReference type="ARBA" id="ARBA00023015"/>
    </source>
</evidence>
<dbReference type="InterPro" id="IPR036388">
    <property type="entry name" value="WH-like_DNA-bd_sf"/>
</dbReference>
<dbReference type="InterPro" id="IPR036390">
    <property type="entry name" value="WH_DNA-bd_sf"/>
</dbReference>
<keyword evidence="2" id="KW-0804">Transcription</keyword>
<proteinExistence type="predicted"/>
<dbReference type="SUPFAM" id="SSF55781">
    <property type="entry name" value="GAF domain-like"/>
    <property type="match status" value="1"/>
</dbReference>
<dbReference type="Gene3D" id="1.10.10.10">
    <property type="entry name" value="Winged helix-like DNA-binding domain superfamily/Winged helix DNA-binding domain"/>
    <property type="match status" value="1"/>
</dbReference>
<dbReference type="InterPro" id="IPR029016">
    <property type="entry name" value="GAF-like_dom_sf"/>
</dbReference>
<keyword evidence="1" id="KW-0805">Transcription regulation</keyword>
<dbReference type="Gene3D" id="3.30.450.40">
    <property type="match status" value="1"/>
</dbReference>
<protein>
    <submittedName>
        <fullName evidence="4">Helix-turn-helix domain-containing protein</fullName>
    </submittedName>
</protein>
<dbReference type="Proteomes" id="UP001058461">
    <property type="component" value="Chromosome"/>
</dbReference>
<dbReference type="InterPro" id="IPR005471">
    <property type="entry name" value="Tscrpt_reg_IclR_N"/>
</dbReference>
<organism evidence="4 5">
    <name type="scientific">Marinobacterium rhizophilum</name>
    <dbReference type="NCBI Taxonomy" id="420402"/>
    <lineage>
        <taxon>Bacteria</taxon>
        <taxon>Pseudomonadati</taxon>
        <taxon>Pseudomonadota</taxon>
        <taxon>Gammaproteobacteria</taxon>
        <taxon>Oceanospirillales</taxon>
        <taxon>Oceanospirillaceae</taxon>
        <taxon>Marinobacterium</taxon>
    </lineage>
</organism>
<name>A0ABY5HNV2_9GAMM</name>
<dbReference type="SMART" id="SM00346">
    <property type="entry name" value="HTH_ICLR"/>
    <property type="match status" value="1"/>
</dbReference>
<evidence type="ECO:0000313" key="4">
    <source>
        <dbReference type="EMBL" id="UTW13462.1"/>
    </source>
</evidence>
<evidence type="ECO:0000256" key="2">
    <source>
        <dbReference type="ARBA" id="ARBA00023163"/>
    </source>
</evidence>
<dbReference type="InterPro" id="IPR050707">
    <property type="entry name" value="HTH_MetabolicPath_Reg"/>
</dbReference>
<reference evidence="4" key="1">
    <citation type="submission" date="2021-04" db="EMBL/GenBank/DDBJ databases">
        <title>Oceanospirillales bacteria with DddD are important DMSP degraders in coastal seawater.</title>
        <authorList>
            <person name="Liu J."/>
        </authorList>
    </citation>
    <scope>NUCLEOTIDE SEQUENCE</scope>
    <source>
        <strain evidence="4">D13-1</strain>
    </source>
</reference>
<dbReference type="RefSeq" id="WP_255855651.1">
    <property type="nucleotide sequence ID" value="NZ_CP073347.1"/>
</dbReference>
<dbReference type="PANTHER" id="PTHR30136">
    <property type="entry name" value="HELIX-TURN-HELIX TRANSCRIPTIONAL REGULATOR, ICLR FAMILY"/>
    <property type="match status" value="1"/>
</dbReference>
<evidence type="ECO:0000313" key="5">
    <source>
        <dbReference type="Proteomes" id="UP001058461"/>
    </source>
</evidence>
<accession>A0ABY5HNV2</accession>
<dbReference type="Pfam" id="PF09339">
    <property type="entry name" value="HTH_IclR"/>
    <property type="match status" value="1"/>
</dbReference>
<gene>
    <name evidence="4" type="ORF">KDW95_07400</name>
</gene>
<sequence length="241" mass="27494">MDYANRSVHRAIQIIELLKINSPLSLEEIHIILDLPKATVFRLLTQMVSEQWLYRYLADGRYSILSPIFSIDKITLIKLEVSNASNKILKSLFQKTAEPSDLAVNIEEFSIVESSFGETNYRMASKEVIGVIPEAKHSSLSKAYMDIGRQEFRNIAYYPRTSQHWEHRFNWKSPYNAIAVPVRFEGSTIGALNIAVIDEEVTPRLIAERYLETLDQASRDIAAALAKAPRTAAFFRNQDRA</sequence>
<dbReference type="PANTHER" id="PTHR30136:SF35">
    <property type="entry name" value="HTH-TYPE TRANSCRIPTIONAL REGULATOR RV1719"/>
    <property type="match status" value="1"/>
</dbReference>
<dbReference type="EMBL" id="CP073347">
    <property type="protein sequence ID" value="UTW13462.1"/>
    <property type="molecule type" value="Genomic_DNA"/>
</dbReference>
<keyword evidence="5" id="KW-1185">Reference proteome</keyword>